<gene>
    <name evidence="2" type="ORF">SPHA_47479</name>
</gene>
<name>A0A812D2C0_ACAPH</name>
<reference evidence="2" key="1">
    <citation type="submission" date="2021-01" db="EMBL/GenBank/DDBJ databases">
        <authorList>
            <person name="Li R."/>
            <person name="Bekaert M."/>
        </authorList>
    </citation>
    <scope>NUCLEOTIDE SEQUENCE</scope>
    <source>
        <strain evidence="2">Farmed</strain>
    </source>
</reference>
<comment type="caution">
    <text evidence="2">The sequence shown here is derived from an EMBL/GenBank/DDBJ whole genome shotgun (WGS) entry which is preliminary data.</text>
</comment>
<keyword evidence="1" id="KW-1133">Transmembrane helix</keyword>
<keyword evidence="1" id="KW-0812">Transmembrane</keyword>
<feature type="transmembrane region" description="Helical" evidence="1">
    <location>
        <begin position="13"/>
        <end position="38"/>
    </location>
</feature>
<dbReference type="EMBL" id="CAHIKZ030002576">
    <property type="protein sequence ID" value="CAE1289101.1"/>
    <property type="molecule type" value="Genomic_DNA"/>
</dbReference>
<protein>
    <submittedName>
        <fullName evidence="2">Uncharacterized protein</fullName>
    </submittedName>
</protein>
<evidence type="ECO:0000256" key="1">
    <source>
        <dbReference type="SAM" id="Phobius"/>
    </source>
</evidence>
<dbReference type="AlphaFoldDB" id="A0A812D2C0"/>
<accession>A0A812D2C0</accession>
<dbReference type="Proteomes" id="UP000597762">
    <property type="component" value="Unassembled WGS sequence"/>
</dbReference>
<organism evidence="2 3">
    <name type="scientific">Acanthosepion pharaonis</name>
    <name type="common">Pharaoh cuttlefish</name>
    <name type="synonym">Sepia pharaonis</name>
    <dbReference type="NCBI Taxonomy" id="158019"/>
    <lineage>
        <taxon>Eukaryota</taxon>
        <taxon>Metazoa</taxon>
        <taxon>Spiralia</taxon>
        <taxon>Lophotrochozoa</taxon>
        <taxon>Mollusca</taxon>
        <taxon>Cephalopoda</taxon>
        <taxon>Coleoidea</taxon>
        <taxon>Decapodiformes</taxon>
        <taxon>Sepiida</taxon>
        <taxon>Sepiina</taxon>
        <taxon>Sepiidae</taxon>
        <taxon>Acanthosepion</taxon>
    </lineage>
</organism>
<keyword evidence="3" id="KW-1185">Reference proteome</keyword>
<sequence length="198" mass="21971">MIFGQFSVTFSKYLFSLSGPCSAFLPFISSLLVGLTLLRSPLSFVPHAKFFSVYKHLTFHVIAAFHAHRFLIRDACEHLIGSPVDHPLWYLAVEVSAQRHCHVLLIVCSHSLSILTSSTLHPLLTYQIWDPLLRQVHRPRLLGNRIEFSTILGKAGEASLFALFPSSSGPSFLSWASLMKPLMTSIAVPSSAYSAAFL</sequence>
<evidence type="ECO:0000313" key="3">
    <source>
        <dbReference type="Proteomes" id="UP000597762"/>
    </source>
</evidence>
<evidence type="ECO:0000313" key="2">
    <source>
        <dbReference type="EMBL" id="CAE1289101.1"/>
    </source>
</evidence>
<proteinExistence type="predicted"/>
<keyword evidence="1" id="KW-0472">Membrane</keyword>